<comment type="subcellular location">
    <subcellularLocation>
        <location evidence="1">Membrane</location>
        <topology evidence="1">Multi-pass membrane protein</topology>
    </subcellularLocation>
</comment>
<name>A0A098EED0_9ZZZZ</name>
<feature type="transmembrane region" description="Helical" evidence="7">
    <location>
        <begin position="198"/>
        <end position="218"/>
    </location>
</feature>
<dbReference type="PANTHER" id="PTHR43867:SF2">
    <property type="entry name" value="CELLULOSE SYNTHASE CATALYTIC SUBUNIT A [UDP-FORMING]"/>
    <property type="match status" value="1"/>
</dbReference>
<dbReference type="AlphaFoldDB" id="A0A098EED0"/>
<evidence type="ECO:0000256" key="1">
    <source>
        <dbReference type="ARBA" id="ARBA00004141"/>
    </source>
</evidence>
<feature type="transmembrane region" description="Helical" evidence="7">
    <location>
        <begin position="101"/>
        <end position="120"/>
    </location>
</feature>
<evidence type="ECO:0000313" key="9">
    <source>
        <dbReference type="EMBL" id="CEG13380.1"/>
    </source>
</evidence>
<feature type="transmembrane region" description="Helical" evidence="7">
    <location>
        <begin position="168"/>
        <end position="186"/>
    </location>
</feature>
<evidence type="ECO:0000256" key="5">
    <source>
        <dbReference type="ARBA" id="ARBA00022989"/>
    </source>
</evidence>
<dbReference type="InterPro" id="IPR050321">
    <property type="entry name" value="Glycosyltr_2/OpgH_subfam"/>
</dbReference>
<gene>
    <name evidence="9" type="ORF">MSIBF_A3800004</name>
</gene>
<dbReference type="GO" id="GO:0016757">
    <property type="term" value="F:glycosyltransferase activity"/>
    <property type="evidence" value="ECO:0007669"/>
    <property type="project" value="UniProtKB-KW"/>
</dbReference>
<keyword evidence="2" id="KW-0328">Glycosyltransferase</keyword>
<dbReference type="InterPro" id="IPR001173">
    <property type="entry name" value="Glyco_trans_2-like"/>
</dbReference>
<evidence type="ECO:0000256" key="7">
    <source>
        <dbReference type="SAM" id="Phobius"/>
    </source>
</evidence>
<feature type="transmembrane region" description="Helical" evidence="7">
    <location>
        <begin position="126"/>
        <end position="147"/>
    </location>
</feature>
<evidence type="ECO:0000259" key="8">
    <source>
        <dbReference type="Pfam" id="PF13632"/>
    </source>
</evidence>
<accession>A0A098EED0</accession>
<evidence type="ECO:0000256" key="4">
    <source>
        <dbReference type="ARBA" id="ARBA00022692"/>
    </source>
</evidence>
<dbReference type="SUPFAM" id="SSF53448">
    <property type="entry name" value="Nucleotide-diphospho-sugar transferases"/>
    <property type="match status" value="1"/>
</dbReference>
<organism evidence="9">
    <name type="scientific">groundwater metagenome</name>
    <dbReference type="NCBI Taxonomy" id="717931"/>
    <lineage>
        <taxon>unclassified sequences</taxon>
        <taxon>metagenomes</taxon>
        <taxon>ecological metagenomes</taxon>
    </lineage>
</organism>
<keyword evidence="4 7" id="KW-0812">Transmembrane</keyword>
<reference evidence="9" key="1">
    <citation type="submission" date="2014-09" db="EMBL/GenBank/DDBJ databases">
        <authorList>
            <person name="Probst J Alexander"/>
        </authorList>
    </citation>
    <scope>NUCLEOTIDE SEQUENCE</scope>
</reference>
<sequence>MVSFFRYLLEKVQALCIAPAFHIFRSEFFKTHNFYDGNTLTEDFEIALRVKSFGYNIAFVENKVTTIVPEKFQALRKQRLRWWYGTFQNLINYKHLISPKYGVFGMFFLPVSVILSNILMMLAFIIIIYGIIVNIFNIIYDSSIGLLPRFMFDINLFSLTVFFSDPRIIFSLFGIIIFVIFMFLAFGKGNEKINFIDYFLFTSVYGWVLTAFCFEMLLKWAFRFKINW</sequence>
<evidence type="ECO:0000256" key="6">
    <source>
        <dbReference type="ARBA" id="ARBA00023136"/>
    </source>
</evidence>
<dbReference type="InterPro" id="IPR029044">
    <property type="entry name" value="Nucleotide-diphossugar_trans"/>
</dbReference>
<dbReference type="PANTHER" id="PTHR43867">
    <property type="entry name" value="CELLULOSE SYNTHASE CATALYTIC SUBUNIT A [UDP-FORMING]"/>
    <property type="match status" value="1"/>
</dbReference>
<evidence type="ECO:0000256" key="3">
    <source>
        <dbReference type="ARBA" id="ARBA00022679"/>
    </source>
</evidence>
<keyword evidence="5 7" id="KW-1133">Transmembrane helix</keyword>
<proteinExistence type="predicted"/>
<evidence type="ECO:0000256" key="2">
    <source>
        <dbReference type="ARBA" id="ARBA00022676"/>
    </source>
</evidence>
<protein>
    <recommendedName>
        <fullName evidence="8">Glycosyltransferase 2-like domain-containing protein</fullName>
    </recommendedName>
</protein>
<dbReference type="Pfam" id="PF13632">
    <property type="entry name" value="Glyco_trans_2_3"/>
    <property type="match status" value="1"/>
</dbReference>
<feature type="domain" description="Glycosyltransferase 2-like" evidence="8">
    <location>
        <begin position="22"/>
        <end position="130"/>
    </location>
</feature>
<dbReference type="GO" id="GO:0016020">
    <property type="term" value="C:membrane"/>
    <property type="evidence" value="ECO:0007669"/>
    <property type="project" value="UniProtKB-SubCell"/>
</dbReference>
<keyword evidence="3" id="KW-0808">Transferase</keyword>
<dbReference type="EMBL" id="CCXY01000313">
    <property type="protein sequence ID" value="CEG13380.1"/>
    <property type="molecule type" value="Genomic_DNA"/>
</dbReference>
<keyword evidence="6 7" id="KW-0472">Membrane</keyword>